<gene>
    <name evidence="8" type="ORF">VNI00_013258</name>
</gene>
<protein>
    <recommendedName>
        <fullName evidence="7">TauD/TfdA-like domain-containing protein</fullName>
    </recommendedName>
</protein>
<evidence type="ECO:0000256" key="2">
    <source>
        <dbReference type="ARBA" id="ARBA00022723"/>
    </source>
</evidence>
<dbReference type="InterPro" id="IPR051323">
    <property type="entry name" value="AtsK-like"/>
</dbReference>
<accession>A0AAW0C1L3</accession>
<dbReference type="GO" id="GO:0005737">
    <property type="term" value="C:cytoplasm"/>
    <property type="evidence" value="ECO:0007669"/>
    <property type="project" value="TreeGrafter"/>
</dbReference>
<keyword evidence="4" id="KW-0560">Oxidoreductase</keyword>
<keyword evidence="9" id="KW-1185">Reference proteome</keyword>
<keyword evidence="5" id="KW-0408">Iron</keyword>
<keyword evidence="3" id="KW-0223">Dioxygenase</keyword>
<feature type="transmembrane region" description="Helical" evidence="6">
    <location>
        <begin position="114"/>
        <end position="131"/>
    </location>
</feature>
<keyword evidence="2" id="KW-0479">Metal-binding</keyword>
<proteinExistence type="inferred from homology"/>
<dbReference type="GO" id="GO:0046872">
    <property type="term" value="F:metal ion binding"/>
    <property type="evidence" value="ECO:0007669"/>
    <property type="project" value="UniProtKB-KW"/>
</dbReference>
<dbReference type="InterPro" id="IPR042098">
    <property type="entry name" value="TauD-like_sf"/>
</dbReference>
<dbReference type="InterPro" id="IPR003819">
    <property type="entry name" value="TauD/TfdA-like"/>
</dbReference>
<evidence type="ECO:0000256" key="5">
    <source>
        <dbReference type="ARBA" id="ARBA00023004"/>
    </source>
</evidence>
<evidence type="ECO:0000256" key="6">
    <source>
        <dbReference type="SAM" id="Phobius"/>
    </source>
</evidence>
<dbReference type="Gene3D" id="3.60.130.10">
    <property type="entry name" value="Clavaminate synthase-like"/>
    <property type="match status" value="1"/>
</dbReference>
<dbReference type="EMBL" id="JAYKXP010000066">
    <property type="protein sequence ID" value="KAK7032299.1"/>
    <property type="molecule type" value="Genomic_DNA"/>
</dbReference>
<comment type="similarity">
    <text evidence="1">Belongs to the TfdA dioxygenase family.</text>
</comment>
<dbReference type="PANTHER" id="PTHR30468">
    <property type="entry name" value="ALPHA-KETOGLUTARATE-DEPENDENT SULFONATE DIOXYGENASE"/>
    <property type="match status" value="1"/>
</dbReference>
<dbReference type="SUPFAM" id="SSF51197">
    <property type="entry name" value="Clavaminate synthase-like"/>
    <property type="match status" value="1"/>
</dbReference>
<feature type="domain" description="TauD/TfdA-like" evidence="7">
    <location>
        <begin position="144"/>
        <end position="370"/>
    </location>
</feature>
<dbReference type="GO" id="GO:0016706">
    <property type="term" value="F:2-oxoglutarate-dependent dioxygenase activity"/>
    <property type="evidence" value="ECO:0007669"/>
    <property type="project" value="TreeGrafter"/>
</dbReference>
<evidence type="ECO:0000259" key="7">
    <source>
        <dbReference type="Pfam" id="PF02668"/>
    </source>
</evidence>
<name>A0AAW0C1L3_9AGAR</name>
<keyword evidence="6" id="KW-1133">Transmembrane helix</keyword>
<comment type="caution">
    <text evidence="8">The sequence shown here is derived from an EMBL/GenBank/DDBJ whole genome shotgun (WGS) entry which is preliminary data.</text>
</comment>
<reference evidence="8 9" key="1">
    <citation type="submission" date="2024-01" db="EMBL/GenBank/DDBJ databases">
        <title>A draft genome for a cacao thread blight-causing isolate of Paramarasmius palmivorus.</title>
        <authorList>
            <person name="Baruah I.K."/>
            <person name="Bukari Y."/>
            <person name="Amoako-Attah I."/>
            <person name="Meinhardt L.W."/>
            <person name="Bailey B.A."/>
            <person name="Cohen S.P."/>
        </authorList>
    </citation>
    <scope>NUCLEOTIDE SEQUENCE [LARGE SCALE GENOMIC DNA]</scope>
    <source>
        <strain evidence="8 9">GH-12</strain>
    </source>
</reference>
<evidence type="ECO:0000256" key="1">
    <source>
        <dbReference type="ARBA" id="ARBA00005896"/>
    </source>
</evidence>
<evidence type="ECO:0000313" key="9">
    <source>
        <dbReference type="Proteomes" id="UP001383192"/>
    </source>
</evidence>
<organism evidence="8 9">
    <name type="scientific">Paramarasmius palmivorus</name>
    <dbReference type="NCBI Taxonomy" id="297713"/>
    <lineage>
        <taxon>Eukaryota</taxon>
        <taxon>Fungi</taxon>
        <taxon>Dikarya</taxon>
        <taxon>Basidiomycota</taxon>
        <taxon>Agaricomycotina</taxon>
        <taxon>Agaricomycetes</taxon>
        <taxon>Agaricomycetidae</taxon>
        <taxon>Agaricales</taxon>
        <taxon>Marasmiineae</taxon>
        <taxon>Marasmiaceae</taxon>
        <taxon>Paramarasmius</taxon>
    </lineage>
</organism>
<evidence type="ECO:0000256" key="3">
    <source>
        <dbReference type="ARBA" id="ARBA00022964"/>
    </source>
</evidence>
<dbReference type="AlphaFoldDB" id="A0AAW0C1L3"/>
<sequence length="423" mass="47458">MAPVATGEKAQETSVDAVQKLKEEAKVFNPFYSPSIGDDGDSSYKYAEFKPHFPDLSWPPLQEQQVVDRGLSADPEKRSLLSAAQKVRHLTPAIGTELSGIDLRQLSDIQKDELHVFVLSFIFVLYLHYISGHSWSLSVVLYSVFRDQEINIHEQLNLARHYGPLHKHATTPIPKNGLEEVHVVYNDSSRRPDPSSFSKLELWHSDVTYEIQPPSTTSLKVITGPEYGGDTLWTSGYALYSGFSRGFQTYLESLSAVHSAVAQADGARAAGLPVRREPVETVHPVVRVHPVTGWKSVFVNPGFTRRIVGLPKAESDAVLNLLFHQLAENPDYQVRFHWEPNSMAIWDNRVVTHSATFDFWPATRHALRATPHGEKPLSVKDYEAKTGKVAKDRQLEIWKQQGIDVDATQNSKTGVSRPRGYND</sequence>
<dbReference type="PANTHER" id="PTHR30468:SF31">
    <property type="entry name" value="ALPHA-KETOGLUTARATE-DEPENDENT SULFONATE DIOXYGENASE-RELATED"/>
    <property type="match status" value="1"/>
</dbReference>
<dbReference type="Proteomes" id="UP001383192">
    <property type="component" value="Unassembled WGS sequence"/>
</dbReference>
<keyword evidence="6" id="KW-0812">Transmembrane</keyword>
<evidence type="ECO:0000313" key="8">
    <source>
        <dbReference type="EMBL" id="KAK7032299.1"/>
    </source>
</evidence>
<evidence type="ECO:0000256" key="4">
    <source>
        <dbReference type="ARBA" id="ARBA00023002"/>
    </source>
</evidence>
<keyword evidence="6" id="KW-0472">Membrane</keyword>
<dbReference type="Pfam" id="PF02668">
    <property type="entry name" value="TauD"/>
    <property type="match status" value="1"/>
</dbReference>